<evidence type="ECO:0000313" key="2">
    <source>
        <dbReference type="Proteomes" id="UP001190700"/>
    </source>
</evidence>
<organism evidence="1 2">
    <name type="scientific">Cymbomonas tetramitiformis</name>
    <dbReference type="NCBI Taxonomy" id="36881"/>
    <lineage>
        <taxon>Eukaryota</taxon>
        <taxon>Viridiplantae</taxon>
        <taxon>Chlorophyta</taxon>
        <taxon>Pyramimonadophyceae</taxon>
        <taxon>Pyramimonadales</taxon>
        <taxon>Pyramimonadaceae</taxon>
        <taxon>Cymbomonas</taxon>
    </lineage>
</organism>
<gene>
    <name evidence="1" type="ORF">CYMTET_15222</name>
</gene>
<dbReference type="EMBL" id="LGRX02006411">
    <property type="protein sequence ID" value="KAK3276727.1"/>
    <property type="molecule type" value="Genomic_DNA"/>
</dbReference>
<dbReference type="PANTHER" id="PTHR47475">
    <property type="entry name" value="CHROMOSOME TRANSMISSION FIDELITY PROTEIN 8"/>
    <property type="match status" value="1"/>
</dbReference>
<comment type="caution">
    <text evidence="1">The sequence shown here is derived from an EMBL/GenBank/DDBJ whole genome shotgun (WGS) entry which is preliminary data.</text>
</comment>
<name>A0AAE0GET2_9CHLO</name>
<keyword evidence="2" id="KW-1185">Reference proteome</keyword>
<dbReference type="Proteomes" id="UP001190700">
    <property type="component" value="Unassembled WGS sequence"/>
</dbReference>
<sequence>MIELQGELDLQDSSVDLKNLEVGTFCQDDNVTAKLTIGYHQLDGNVTKLKKPQVILKSSRSEGKVADAPEPQNTMSCEGFDVLGVIRHKIVFKHRPKALISKPETKKRRVIATAFKFEGK</sequence>
<proteinExistence type="predicted"/>
<dbReference type="Pfam" id="PF09696">
    <property type="entry name" value="Ctf8"/>
    <property type="match status" value="1"/>
</dbReference>
<dbReference type="PANTHER" id="PTHR47475:SF2">
    <property type="entry name" value="CHROMOSOME TRANSMISSION FIDELITY PROTEIN 8"/>
    <property type="match status" value="1"/>
</dbReference>
<accession>A0AAE0GET2</accession>
<dbReference type="AlphaFoldDB" id="A0AAE0GET2"/>
<dbReference type="GO" id="GO:0031390">
    <property type="term" value="C:Ctf18 RFC-like complex"/>
    <property type="evidence" value="ECO:0007669"/>
    <property type="project" value="InterPro"/>
</dbReference>
<reference evidence="1 2" key="1">
    <citation type="journal article" date="2015" name="Genome Biol. Evol.">
        <title>Comparative Genomics of a Bacterivorous Green Alga Reveals Evolutionary Causalities and Consequences of Phago-Mixotrophic Mode of Nutrition.</title>
        <authorList>
            <person name="Burns J.A."/>
            <person name="Paasch A."/>
            <person name="Narechania A."/>
            <person name="Kim E."/>
        </authorList>
    </citation>
    <scope>NUCLEOTIDE SEQUENCE [LARGE SCALE GENOMIC DNA]</scope>
    <source>
        <strain evidence="1 2">PLY_AMNH</strain>
    </source>
</reference>
<evidence type="ECO:0000313" key="1">
    <source>
        <dbReference type="EMBL" id="KAK3276727.1"/>
    </source>
</evidence>
<dbReference type="InterPro" id="IPR018607">
    <property type="entry name" value="Ctf8"/>
</dbReference>
<dbReference type="GO" id="GO:0007064">
    <property type="term" value="P:mitotic sister chromatid cohesion"/>
    <property type="evidence" value="ECO:0007669"/>
    <property type="project" value="InterPro"/>
</dbReference>
<protein>
    <submittedName>
        <fullName evidence="1">Uncharacterized protein</fullName>
    </submittedName>
</protein>